<dbReference type="EMBL" id="UOGH01000156">
    <property type="protein sequence ID" value="VAX30287.1"/>
    <property type="molecule type" value="Genomic_DNA"/>
</dbReference>
<dbReference type="SUPFAM" id="SSF54913">
    <property type="entry name" value="GlnB-like"/>
    <property type="match status" value="1"/>
</dbReference>
<dbReference type="AlphaFoldDB" id="A0A3B1DNI0"/>
<dbReference type="InterPro" id="IPR011322">
    <property type="entry name" value="N-reg_PII-like_a/b"/>
</dbReference>
<sequence length="98" mass="11287">MHKMVMAVIRRALFDKITAEFEKKRIHFTCSAVKGFGKEVRLYHEDIHDRIKIEIIAEEKDVQGVKDIIISNVNHGTTGAGILAVYKLDEFMEFSDLH</sequence>
<reference evidence="1" key="1">
    <citation type="submission" date="2018-06" db="EMBL/GenBank/DDBJ databases">
        <authorList>
            <person name="Zhirakovskaya E."/>
        </authorList>
    </citation>
    <scope>NUCLEOTIDE SEQUENCE</scope>
</reference>
<organism evidence="1">
    <name type="scientific">hydrothermal vent metagenome</name>
    <dbReference type="NCBI Taxonomy" id="652676"/>
    <lineage>
        <taxon>unclassified sequences</taxon>
        <taxon>metagenomes</taxon>
        <taxon>ecological metagenomes</taxon>
    </lineage>
</organism>
<dbReference type="Gene3D" id="3.30.70.120">
    <property type="match status" value="1"/>
</dbReference>
<name>A0A3B1DNI0_9ZZZZ</name>
<evidence type="ECO:0008006" key="2">
    <source>
        <dbReference type="Google" id="ProtNLM"/>
    </source>
</evidence>
<dbReference type="Pfam" id="PF00543">
    <property type="entry name" value="P-II"/>
    <property type="match status" value="1"/>
</dbReference>
<protein>
    <recommendedName>
        <fullName evidence="2">Nitrogen regulatory protein P-II</fullName>
    </recommendedName>
</protein>
<accession>A0A3B1DNI0</accession>
<dbReference type="InterPro" id="IPR015867">
    <property type="entry name" value="N-reg_PII/ATP_PRibTrfase_C"/>
</dbReference>
<gene>
    <name evidence="1" type="ORF">MNBD_NITROSPIRAE02-405</name>
</gene>
<dbReference type="GO" id="GO:0006808">
    <property type="term" value="P:regulation of nitrogen utilization"/>
    <property type="evidence" value="ECO:0007669"/>
    <property type="project" value="InterPro"/>
</dbReference>
<proteinExistence type="predicted"/>
<dbReference type="SMART" id="SM00938">
    <property type="entry name" value="P-II"/>
    <property type="match status" value="1"/>
</dbReference>
<dbReference type="GO" id="GO:0030234">
    <property type="term" value="F:enzyme regulator activity"/>
    <property type="evidence" value="ECO:0007669"/>
    <property type="project" value="InterPro"/>
</dbReference>
<evidence type="ECO:0000313" key="1">
    <source>
        <dbReference type="EMBL" id="VAX30287.1"/>
    </source>
</evidence>
<dbReference type="InterPro" id="IPR002187">
    <property type="entry name" value="N-reg_PII"/>
</dbReference>